<evidence type="ECO:0000256" key="4">
    <source>
        <dbReference type="RuleBase" id="RU003345"/>
    </source>
</evidence>
<gene>
    <name evidence="6" type="ORF">FMAN_09917</name>
</gene>
<dbReference type="PANTHER" id="PTHR43720:SF3">
    <property type="entry name" value="ALDEHYDE DEHYDROGENASE ALDH (AFU_ORTHOLOGUE AFUA_8G02310)-RELATED"/>
    <property type="match status" value="1"/>
</dbReference>
<evidence type="ECO:0000256" key="3">
    <source>
        <dbReference type="PROSITE-ProRule" id="PRU10007"/>
    </source>
</evidence>
<organism evidence="6 7">
    <name type="scientific">Fusarium mangiferae</name>
    <name type="common">Mango malformation disease fungus</name>
    <dbReference type="NCBI Taxonomy" id="192010"/>
    <lineage>
        <taxon>Eukaryota</taxon>
        <taxon>Fungi</taxon>
        <taxon>Dikarya</taxon>
        <taxon>Ascomycota</taxon>
        <taxon>Pezizomycotina</taxon>
        <taxon>Sordariomycetes</taxon>
        <taxon>Hypocreomycetidae</taxon>
        <taxon>Hypocreales</taxon>
        <taxon>Nectriaceae</taxon>
        <taxon>Fusarium</taxon>
        <taxon>Fusarium fujikuroi species complex</taxon>
    </lineage>
</organism>
<comment type="similarity">
    <text evidence="1 4">Belongs to the aldehyde dehydrogenase family.</text>
</comment>
<evidence type="ECO:0000256" key="2">
    <source>
        <dbReference type="ARBA" id="ARBA00023002"/>
    </source>
</evidence>
<reference evidence="7" key="1">
    <citation type="journal article" date="2016" name="Genome Biol. Evol.">
        <title>Comparative 'omics' of the Fusarium fujikuroi species complex highlights differences in genetic potential and metabolite synthesis.</title>
        <authorList>
            <person name="Niehaus E.-M."/>
            <person name="Muensterkoetter M."/>
            <person name="Proctor R.H."/>
            <person name="Brown D.W."/>
            <person name="Sharon A."/>
            <person name="Idan Y."/>
            <person name="Oren-Young L."/>
            <person name="Sieber C.M."/>
            <person name="Novak O."/>
            <person name="Pencik A."/>
            <person name="Tarkowska D."/>
            <person name="Hromadova K."/>
            <person name="Freeman S."/>
            <person name="Maymon M."/>
            <person name="Elazar M."/>
            <person name="Youssef S.A."/>
            <person name="El-Shabrawy E.S.M."/>
            <person name="Shalaby A.B.A."/>
            <person name="Houterman P."/>
            <person name="Brock N.L."/>
            <person name="Burkhardt I."/>
            <person name="Tsavkelova E.A."/>
            <person name="Dickschat J.S."/>
            <person name="Galuszka P."/>
            <person name="Gueldener U."/>
            <person name="Tudzynski B."/>
        </authorList>
    </citation>
    <scope>NUCLEOTIDE SEQUENCE [LARGE SCALE GENOMIC DNA]</scope>
    <source>
        <strain evidence="7">MRC7560</strain>
    </source>
</reference>
<evidence type="ECO:0000259" key="5">
    <source>
        <dbReference type="Pfam" id="PF00171"/>
    </source>
</evidence>
<dbReference type="FunFam" id="3.40.605.10:FF:000001">
    <property type="entry name" value="Aldehyde dehydrogenase 1"/>
    <property type="match status" value="1"/>
</dbReference>
<proteinExistence type="inferred from homology"/>
<keyword evidence="2 4" id="KW-0560">Oxidoreductase</keyword>
<evidence type="ECO:0000256" key="1">
    <source>
        <dbReference type="ARBA" id="ARBA00009986"/>
    </source>
</evidence>
<dbReference type="EMBL" id="FCQH01000011">
    <property type="protein sequence ID" value="CVL00492.1"/>
    <property type="molecule type" value="Genomic_DNA"/>
</dbReference>
<dbReference type="VEuPathDB" id="FungiDB:FMAN_09917"/>
<dbReference type="InterPro" id="IPR015590">
    <property type="entry name" value="Aldehyde_DH_dom"/>
</dbReference>
<dbReference type="InterPro" id="IPR016161">
    <property type="entry name" value="Ald_DH/histidinol_DH"/>
</dbReference>
<dbReference type="GO" id="GO:0004029">
    <property type="term" value="F:aldehyde dehydrogenase (NAD+) activity"/>
    <property type="evidence" value="ECO:0007669"/>
    <property type="project" value="TreeGrafter"/>
</dbReference>
<dbReference type="GO" id="GO:0046394">
    <property type="term" value="P:carboxylic acid biosynthetic process"/>
    <property type="evidence" value="ECO:0007669"/>
    <property type="project" value="UniProtKB-ARBA"/>
</dbReference>
<dbReference type="FunFam" id="3.40.309.10:FF:000012">
    <property type="entry name" value="Betaine aldehyde dehydrogenase"/>
    <property type="match status" value="1"/>
</dbReference>
<dbReference type="AlphaFoldDB" id="A0A1L7TUH2"/>
<name>A0A1L7TUH2_FUSMA</name>
<sequence>MSSSNRPATRLSPRSILRKRQKYFPPTSLCQMLTSGSSEQVITTVQAAGHNDVDTAVNAARAALHHPSWQQMPAPVRGQLLWRLADLVQENKEILATIDAWDNGGCPETYSEALNSDLADAVSVLRYYSGWADKISGQAITTIPQKFAYTLRQPIGVVGQIIPWNYPLSMATWKLGPALACGNTVVIKAAEQTPLSILFLAGLIKQAGFPRGVVNIINGYGREAGAALVGHPLVDKVAFTGSTATAVHIMKAAANTLKNITLETGGKSPLLIFSDADLDEAVKWSHMGIMSNQGQICTATSRILVQDSIYEDFLERFLQRVKAISKLGDQWAKDTYQGPQISKAQYDQILNHIQVAQQEGAVVATGGRPIDISGKGFFIAPTVFTEVSPSMKIFKEEIFGPVVTVMRFSTEDEAISLANDSMYGLGAAAFTTNLERAHRIAERVEAGIVWINSSQDSDVRVPFGGVKQSGIGRELGEAALEAYTQSKSVLINMGSKL</sequence>
<dbReference type="PROSITE" id="PS00687">
    <property type="entry name" value="ALDEHYDE_DEHYDR_GLU"/>
    <property type="match status" value="1"/>
</dbReference>
<dbReference type="SUPFAM" id="SSF53720">
    <property type="entry name" value="ALDH-like"/>
    <property type="match status" value="1"/>
</dbReference>
<dbReference type="Gene3D" id="3.40.605.10">
    <property type="entry name" value="Aldehyde Dehydrogenase, Chain A, domain 1"/>
    <property type="match status" value="1"/>
</dbReference>
<feature type="domain" description="Aldehyde dehydrogenase" evidence="5">
    <location>
        <begin position="37"/>
        <end position="489"/>
    </location>
</feature>
<dbReference type="FunFam" id="3.40.605.10:FF:000026">
    <property type="entry name" value="Aldehyde dehydrogenase, putative"/>
    <property type="match status" value="1"/>
</dbReference>
<dbReference type="InterPro" id="IPR016163">
    <property type="entry name" value="Ald_DH_C"/>
</dbReference>
<evidence type="ECO:0000313" key="7">
    <source>
        <dbReference type="Proteomes" id="UP000184255"/>
    </source>
</evidence>
<protein>
    <submittedName>
        <fullName evidence="6">Probable aldehyde dehydrogenase</fullName>
    </submittedName>
</protein>
<dbReference type="Gene3D" id="3.40.309.10">
    <property type="entry name" value="Aldehyde Dehydrogenase, Chain A, domain 2"/>
    <property type="match status" value="1"/>
</dbReference>
<feature type="active site" evidence="3">
    <location>
        <position position="263"/>
    </location>
</feature>
<accession>A0A1L7TUH2</accession>
<dbReference type="PANTHER" id="PTHR43720">
    <property type="entry name" value="2-AMINOMUCONIC SEMIALDEHYDE DEHYDROGENASE"/>
    <property type="match status" value="1"/>
</dbReference>
<dbReference type="InterPro" id="IPR029510">
    <property type="entry name" value="Ald_DH_CS_GLU"/>
</dbReference>
<evidence type="ECO:0000313" key="6">
    <source>
        <dbReference type="EMBL" id="CVL00492.1"/>
    </source>
</evidence>
<comment type="caution">
    <text evidence="6">The sequence shown here is derived from an EMBL/GenBank/DDBJ whole genome shotgun (WGS) entry which is preliminary data.</text>
</comment>
<dbReference type="Pfam" id="PF00171">
    <property type="entry name" value="Aldedh"/>
    <property type="match status" value="1"/>
</dbReference>
<dbReference type="InterPro" id="IPR016162">
    <property type="entry name" value="Ald_DH_N"/>
</dbReference>
<dbReference type="GO" id="GO:0006598">
    <property type="term" value="P:polyamine catabolic process"/>
    <property type="evidence" value="ECO:0007669"/>
    <property type="project" value="TreeGrafter"/>
</dbReference>
<dbReference type="GeneID" id="65089174"/>
<dbReference type="Proteomes" id="UP000184255">
    <property type="component" value="Unassembled WGS sequence"/>
</dbReference>
<dbReference type="RefSeq" id="XP_041686403.1">
    <property type="nucleotide sequence ID" value="XM_041820532.1"/>
</dbReference>
<keyword evidence="7" id="KW-1185">Reference proteome</keyword>